<keyword evidence="1" id="KW-0812">Transmembrane</keyword>
<dbReference type="PANTHER" id="PTHR40465">
    <property type="entry name" value="CHROMOSOME 1, WHOLE GENOME SHOTGUN SEQUENCE"/>
    <property type="match status" value="1"/>
</dbReference>
<evidence type="ECO:0000313" key="4">
    <source>
        <dbReference type="Proteomes" id="UP000077266"/>
    </source>
</evidence>
<feature type="transmembrane region" description="Helical" evidence="1">
    <location>
        <begin position="205"/>
        <end position="231"/>
    </location>
</feature>
<feature type="transmembrane region" description="Helical" evidence="1">
    <location>
        <begin position="58"/>
        <end position="81"/>
    </location>
</feature>
<dbReference type="InterPro" id="IPR045339">
    <property type="entry name" value="DUF6534"/>
</dbReference>
<dbReference type="STRING" id="1314781.A0A165JWY7"/>
<dbReference type="OrthoDB" id="2535105at2759"/>
<dbReference type="Proteomes" id="UP000077266">
    <property type="component" value="Unassembled WGS sequence"/>
</dbReference>
<evidence type="ECO:0000313" key="3">
    <source>
        <dbReference type="EMBL" id="KZV95453.1"/>
    </source>
</evidence>
<keyword evidence="4" id="KW-1185">Reference proteome</keyword>
<keyword evidence="1" id="KW-0472">Membrane</keyword>
<dbReference type="AlphaFoldDB" id="A0A165JWY7"/>
<keyword evidence="1" id="KW-1133">Transmembrane helix</keyword>
<reference evidence="3 4" key="1">
    <citation type="journal article" date="2016" name="Mol. Biol. Evol.">
        <title>Comparative Genomics of Early-Diverging Mushroom-Forming Fungi Provides Insights into the Origins of Lignocellulose Decay Capabilities.</title>
        <authorList>
            <person name="Nagy L.G."/>
            <person name="Riley R."/>
            <person name="Tritt A."/>
            <person name="Adam C."/>
            <person name="Daum C."/>
            <person name="Floudas D."/>
            <person name="Sun H."/>
            <person name="Yadav J.S."/>
            <person name="Pangilinan J."/>
            <person name="Larsson K.H."/>
            <person name="Matsuura K."/>
            <person name="Barry K."/>
            <person name="Labutti K."/>
            <person name="Kuo R."/>
            <person name="Ohm R.A."/>
            <person name="Bhattacharya S.S."/>
            <person name="Shirouzu T."/>
            <person name="Yoshinaga Y."/>
            <person name="Martin F.M."/>
            <person name="Grigoriev I.V."/>
            <person name="Hibbett D.S."/>
        </authorList>
    </citation>
    <scope>NUCLEOTIDE SEQUENCE [LARGE SCALE GENOMIC DNA]</scope>
    <source>
        <strain evidence="3 4">HHB12029</strain>
    </source>
</reference>
<feature type="transmembrane region" description="Helical" evidence="1">
    <location>
        <begin position="128"/>
        <end position="153"/>
    </location>
</feature>
<accession>A0A165JWY7</accession>
<gene>
    <name evidence="3" type="ORF">EXIGLDRAFT_834279</name>
</gene>
<evidence type="ECO:0000256" key="1">
    <source>
        <dbReference type="SAM" id="Phobius"/>
    </source>
</evidence>
<organism evidence="3 4">
    <name type="scientific">Exidia glandulosa HHB12029</name>
    <dbReference type="NCBI Taxonomy" id="1314781"/>
    <lineage>
        <taxon>Eukaryota</taxon>
        <taxon>Fungi</taxon>
        <taxon>Dikarya</taxon>
        <taxon>Basidiomycota</taxon>
        <taxon>Agaricomycotina</taxon>
        <taxon>Agaricomycetes</taxon>
        <taxon>Auriculariales</taxon>
        <taxon>Exidiaceae</taxon>
        <taxon>Exidia</taxon>
    </lineage>
</organism>
<dbReference type="Pfam" id="PF20152">
    <property type="entry name" value="DUF6534"/>
    <property type="match status" value="1"/>
</dbReference>
<name>A0A165JWY7_EXIGL</name>
<dbReference type="PANTHER" id="PTHR40465:SF1">
    <property type="entry name" value="DUF6534 DOMAIN-CONTAINING PROTEIN"/>
    <property type="match status" value="1"/>
</dbReference>
<proteinExistence type="predicted"/>
<feature type="transmembrane region" description="Helical" evidence="1">
    <location>
        <begin position="20"/>
        <end position="46"/>
    </location>
</feature>
<dbReference type="EMBL" id="KV425956">
    <property type="protein sequence ID" value="KZV95453.1"/>
    <property type="molecule type" value="Genomic_DNA"/>
</dbReference>
<evidence type="ECO:0000259" key="2">
    <source>
        <dbReference type="Pfam" id="PF20152"/>
    </source>
</evidence>
<feature type="transmembrane region" description="Helical" evidence="1">
    <location>
        <begin position="101"/>
        <end position="119"/>
    </location>
</feature>
<feature type="transmembrane region" description="Helical" evidence="1">
    <location>
        <begin position="168"/>
        <end position="193"/>
    </location>
</feature>
<feature type="transmembrane region" description="Helical" evidence="1">
    <location>
        <begin position="237"/>
        <end position="258"/>
    </location>
</feature>
<feature type="domain" description="DUF6534" evidence="2">
    <location>
        <begin position="178"/>
        <end position="262"/>
    </location>
</feature>
<sequence length="345" mass="38502">MAEPTAMTPAAMRPPDLTLTFGVFEIGILIVMFLTGIMTLQVWNYVRDYQGDPRYVKFMVAFVYVMDVFHSAVLGQALYHYTVQDFGDYPDLQKIFWDLDATTPLAGIVAFVVQTYFCLRIMRITGTWIYAAGCWILALARLILDCFLTAAIANGGAFPVLESPKTQALGLATLCVGAFSDVLIAGFLVMGFLRARSGFSSTDKLLDKLVAFSIGSGLLTSVVAVCEAITFGALNNFVFLVFYFILPKIFSNSLMVSLNERSYTRREDSNLSYSFRSTKQSSTVADQRVTVDRTTVTDREFELGTLDHSRLSESYDKNSGRWFPFEDRLVTLYGLVLQDACSPFQ</sequence>
<dbReference type="InParanoid" id="A0A165JWY7"/>
<protein>
    <recommendedName>
        <fullName evidence="2">DUF6534 domain-containing protein</fullName>
    </recommendedName>
</protein>